<dbReference type="EMBL" id="BAAAQG010000013">
    <property type="protein sequence ID" value="GAA1715703.1"/>
    <property type="molecule type" value="Genomic_DNA"/>
</dbReference>
<evidence type="ECO:0000313" key="8">
    <source>
        <dbReference type="Proteomes" id="UP001500383"/>
    </source>
</evidence>
<feature type="domain" description="RNA polymerase sigma factor 70 region 4 type 2" evidence="6">
    <location>
        <begin position="24"/>
        <end position="68"/>
    </location>
</feature>
<dbReference type="InterPro" id="IPR013249">
    <property type="entry name" value="RNA_pol_sigma70_r4_t2"/>
</dbReference>
<evidence type="ECO:0000256" key="3">
    <source>
        <dbReference type="ARBA" id="ARBA00023082"/>
    </source>
</evidence>
<evidence type="ECO:0000313" key="7">
    <source>
        <dbReference type="EMBL" id="GAA1715703.1"/>
    </source>
</evidence>
<keyword evidence="5" id="KW-0804">Transcription</keyword>
<evidence type="ECO:0000256" key="5">
    <source>
        <dbReference type="ARBA" id="ARBA00023163"/>
    </source>
</evidence>
<name>A0ABP4V0T0_9ACTN</name>
<dbReference type="Pfam" id="PF08281">
    <property type="entry name" value="Sigma70_r4_2"/>
    <property type="match status" value="1"/>
</dbReference>
<protein>
    <recommendedName>
        <fullName evidence="6">RNA polymerase sigma factor 70 region 4 type 2 domain-containing protein</fullName>
    </recommendedName>
</protein>
<evidence type="ECO:0000256" key="2">
    <source>
        <dbReference type="ARBA" id="ARBA00023015"/>
    </source>
</evidence>
<evidence type="ECO:0000259" key="6">
    <source>
        <dbReference type="Pfam" id="PF08281"/>
    </source>
</evidence>
<keyword evidence="2" id="KW-0805">Transcription regulation</keyword>
<dbReference type="RefSeq" id="WP_182658406.1">
    <property type="nucleotide sequence ID" value="NZ_BAAAQG010000013.1"/>
</dbReference>
<evidence type="ECO:0000256" key="4">
    <source>
        <dbReference type="ARBA" id="ARBA00023125"/>
    </source>
</evidence>
<dbReference type="Proteomes" id="UP001500383">
    <property type="component" value="Unassembled WGS sequence"/>
</dbReference>
<dbReference type="SUPFAM" id="SSF88659">
    <property type="entry name" value="Sigma3 and sigma4 domains of RNA polymerase sigma factors"/>
    <property type="match status" value="1"/>
</dbReference>
<dbReference type="Gene3D" id="1.10.10.10">
    <property type="entry name" value="Winged helix-like DNA-binding domain superfamily/Winged helix DNA-binding domain"/>
    <property type="match status" value="1"/>
</dbReference>
<organism evidence="7 8">
    <name type="scientific">Dietzia cercidiphylli</name>
    <dbReference type="NCBI Taxonomy" id="498199"/>
    <lineage>
        <taxon>Bacteria</taxon>
        <taxon>Bacillati</taxon>
        <taxon>Actinomycetota</taxon>
        <taxon>Actinomycetes</taxon>
        <taxon>Mycobacteriales</taxon>
        <taxon>Dietziaceae</taxon>
        <taxon>Dietzia</taxon>
    </lineage>
</organism>
<keyword evidence="4" id="KW-0238">DNA-binding</keyword>
<reference evidence="8" key="1">
    <citation type="journal article" date="2019" name="Int. J. Syst. Evol. Microbiol.">
        <title>The Global Catalogue of Microorganisms (GCM) 10K type strain sequencing project: providing services to taxonomists for standard genome sequencing and annotation.</title>
        <authorList>
            <consortium name="The Broad Institute Genomics Platform"/>
            <consortium name="The Broad Institute Genome Sequencing Center for Infectious Disease"/>
            <person name="Wu L."/>
            <person name="Ma J."/>
        </authorList>
    </citation>
    <scope>NUCLEOTIDE SEQUENCE [LARGE SCALE GENOMIC DNA]</scope>
    <source>
        <strain evidence="8">JCM 16002</strain>
    </source>
</reference>
<sequence length="72" mass="7734">MNTTYDDADDHEEDTPNPVARLAAIAEARAALAREESAAVRHARLHGLSWAEIGVVLGVSKQALHKRFGKAG</sequence>
<keyword evidence="3" id="KW-0731">Sigma factor</keyword>
<accession>A0ABP4V0T0</accession>
<evidence type="ECO:0000256" key="1">
    <source>
        <dbReference type="ARBA" id="ARBA00010641"/>
    </source>
</evidence>
<gene>
    <name evidence="7" type="ORF">GCM10009831_26770</name>
</gene>
<keyword evidence="8" id="KW-1185">Reference proteome</keyword>
<comment type="similarity">
    <text evidence="1">Belongs to the sigma-70 factor family. ECF subfamily.</text>
</comment>
<comment type="caution">
    <text evidence="7">The sequence shown here is derived from an EMBL/GenBank/DDBJ whole genome shotgun (WGS) entry which is preliminary data.</text>
</comment>
<dbReference type="InterPro" id="IPR013324">
    <property type="entry name" value="RNA_pol_sigma_r3/r4-like"/>
</dbReference>
<dbReference type="InterPro" id="IPR036388">
    <property type="entry name" value="WH-like_DNA-bd_sf"/>
</dbReference>
<proteinExistence type="inferred from homology"/>